<organism evidence="1 2">
    <name type="scientific">Plectus sambesii</name>
    <dbReference type="NCBI Taxonomy" id="2011161"/>
    <lineage>
        <taxon>Eukaryota</taxon>
        <taxon>Metazoa</taxon>
        <taxon>Ecdysozoa</taxon>
        <taxon>Nematoda</taxon>
        <taxon>Chromadorea</taxon>
        <taxon>Plectida</taxon>
        <taxon>Plectina</taxon>
        <taxon>Plectoidea</taxon>
        <taxon>Plectidae</taxon>
        <taxon>Plectus</taxon>
    </lineage>
</organism>
<dbReference type="WBParaSite" id="PSAMB.scaffold2652size21990.g18644.t1">
    <property type="protein sequence ID" value="PSAMB.scaffold2652size21990.g18644.t1"/>
    <property type="gene ID" value="PSAMB.scaffold2652size21990.g18644"/>
</dbReference>
<protein>
    <submittedName>
        <fullName evidence="2">Uncharacterized protein</fullName>
    </submittedName>
</protein>
<keyword evidence="1" id="KW-1185">Reference proteome</keyword>
<dbReference type="AlphaFoldDB" id="A0A914VX26"/>
<dbReference type="Proteomes" id="UP000887566">
    <property type="component" value="Unplaced"/>
</dbReference>
<evidence type="ECO:0000313" key="1">
    <source>
        <dbReference type="Proteomes" id="UP000887566"/>
    </source>
</evidence>
<reference evidence="2" key="1">
    <citation type="submission" date="2022-11" db="UniProtKB">
        <authorList>
            <consortium name="WormBaseParasite"/>
        </authorList>
    </citation>
    <scope>IDENTIFICATION</scope>
</reference>
<name>A0A914VX26_9BILA</name>
<evidence type="ECO:0000313" key="2">
    <source>
        <dbReference type="WBParaSite" id="PSAMB.scaffold2652size21990.g18644.t1"/>
    </source>
</evidence>
<sequence>MPGNLAVQVIPADTAAVGATITVNCIQGNDPSILGSILVVTFDNGITAVQNLDNYPVPGNFFEQFTMTCTPSGLWDVSIVETPAPPLPNTPIGPKNGIVSKPGAIQCTV</sequence>
<proteinExistence type="predicted"/>
<accession>A0A914VX26</accession>